<evidence type="ECO:0000256" key="4">
    <source>
        <dbReference type="ARBA" id="ARBA00022553"/>
    </source>
</evidence>
<dbReference type="InterPro" id="IPR023298">
    <property type="entry name" value="ATPase_P-typ_TM_dom_sf"/>
</dbReference>
<dbReference type="SFLD" id="SFLDF00027">
    <property type="entry name" value="p-type_atpase"/>
    <property type="match status" value="1"/>
</dbReference>
<feature type="compositionally biased region" description="Basic and acidic residues" evidence="19">
    <location>
        <begin position="1457"/>
        <end position="1481"/>
    </location>
</feature>
<comment type="catalytic activity">
    <reaction evidence="14">
        <text>a 1,2-diacyl-sn-glycero-3-phosphoethanolamine(out) + ATP + H2O = a 1,2-diacyl-sn-glycero-3-phosphoethanolamine(in) + ADP + phosphate + H(+)</text>
        <dbReference type="Rhea" id="RHEA:66132"/>
        <dbReference type="ChEBI" id="CHEBI:15377"/>
        <dbReference type="ChEBI" id="CHEBI:15378"/>
        <dbReference type="ChEBI" id="CHEBI:30616"/>
        <dbReference type="ChEBI" id="CHEBI:43474"/>
        <dbReference type="ChEBI" id="CHEBI:64612"/>
        <dbReference type="ChEBI" id="CHEBI:456216"/>
    </reaction>
    <physiologicalReaction direction="left-to-right" evidence="14">
        <dbReference type="Rhea" id="RHEA:66133"/>
    </physiologicalReaction>
</comment>
<proteinExistence type="inferred from homology"/>
<evidence type="ECO:0000259" key="21">
    <source>
        <dbReference type="Pfam" id="PF16212"/>
    </source>
</evidence>
<keyword evidence="8 16" id="KW-0067">ATP-binding</keyword>
<feature type="compositionally biased region" description="Polar residues" evidence="19">
    <location>
        <begin position="543"/>
        <end position="561"/>
    </location>
</feature>
<evidence type="ECO:0000256" key="6">
    <source>
        <dbReference type="ARBA" id="ARBA00022723"/>
    </source>
</evidence>
<dbReference type="Pfam" id="PF16209">
    <property type="entry name" value="PhoLip_ATPase_N"/>
    <property type="match status" value="1"/>
</dbReference>
<keyword evidence="4" id="KW-0597">Phosphoprotein</keyword>
<keyword evidence="12 18" id="KW-0472">Membrane</keyword>
<keyword evidence="6 17" id="KW-0479">Metal-binding</keyword>
<feature type="binding site" evidence="16">
    <location>
        <position position="510"/>
    </location>
    <ligand>
        <name>ATP</name>
        <dbReference type="ChEBI" id="CHEBI:30616"/>
    </ligand>
</feature>
<feature type="region of interest" description="Disordered" evidence="19">
    <location>
        <begin position="1456"/>
        <end position="1481"/>
    </location>
</feature>
<feature type="active site" description="4-aspartylphosphate intermediate" evidence="15">
    <location>
        <position position="510"/>
    </location>
</feature>
<feature type="binding site" evidence="16">
    <location>
        <position position="962"/>
    </location>
    <ligand>
        <name>ATP</name>
        <dbReference type="ChEBI" id="CHEBI:30616"/>
    </ligand>
</feature>
<feature type="binding site" evidence="16">
    <location>
        <position position="700"/>
    </location>
    <ligand>
        <name>ATP</name>
        <dbReference type="ChEBI" id="CHEBI:30616"/>
    </ligand>
</feature>
<dbReference type="Gene3D" id="2.70.150.10">
    <property type="entry name" value="Calcium-transporting ATPase, cytoplasmic transduction domain A"/>
    <property type="match status" value="1"/>
</dbReference>
<dbReference type="SUPFAM" id="SSF56784">
    <property type="entry name" value="HAD-like"/>
    <property type="match status" value="1"/>
</dbReference>
<keyword evidence="10 18" id="KW-1278">Translocase</keyword>
<feature type="binding site" evidence="16">
    <location>
        <position position="933"/>
    </location>
    <ligand>
        <name>ATP</name>
        <dbReference type="ChEBI" id="CHEBI:30616"/>
    </ligand>
</feature>
<dbReference type="NCBIfam" id="TIGR01652">
    <property type="entry name" value="ATPase-Plipid"/>
    <property type="match status" value="1"/>
</dbReference>
<feature type="binding site" evidence="16">
    <location>
        <position position="840"/>
    </location>
    <ligand>
        <name>ATP</name>
        <dbReference type="ChEBI" id="CHEBI:30616"/>
    </ligand>
</feature>
<dbReference type="PRINTS" id="PR00119">
    <property type="entry name" value="CATATPASE"/>
</dbReference>
<dbReference type="GO" id="GO:0045332">
    <property type="term" value="P:phospholipid translocation"/>
    <property type="evidence" value="ECO:0007669"/>
    <property type="project" value="TreeGrafter"/>
</dbReference>
<dbReference type="EC" id="7.6.2.1" evidence="18"/>
<dbReference type="Gene3D" id="1.20.1110.10">
    <property type="entry name" value="Calcium-transporting ATPase, transmembrane domain"/>
    <property type="match status" value="1"/>
</dbReference>
<dbReference type="InterPro" id="IPR006539">
    <property type="entry name" value="P-type_ATPase_IV"/>
</dbReference>
<dbReference type="InterPro" id="IPR032631">
    <property type="entry name" value="P-type_ATPase_N"/>
</dbReference>
<dbReference type="InterPro" id="IPR023214">
    <property type="entry name" value="HAD_sf"/>
</dbReference>
<evidence type="ECO:0000256" key="1">
    <source>
        <dbReference type="ARBA" id="ARBA00004127"/>
    </source>
</evidence>
<keyword evidence="5 18" id="KW-0812">Transmembrane</keyword>
<dbReference type="PANTHER" id="PTHR24092:SF180">
    <property type="entry name" value="PHOSPHOLIPID-TRANSPORTING ATPASE DNF1-RELATED"/>
    <property type="match status" value="1"/>
</dbReference>
<feature type="domain" description="P-type ATPase N-terminal" evidence="20">
    <location>
        <begin position="50"/>
        <end position="105"/>
    </location>
</feature>
<dbReference type="Pfam" id="PF13246">
    <property type="entry name" value="Cation_ATPase"/>
    <property type="match status" value="1"/>
</dbReference>
<feature type="binding site" evidence="16">
    <location>
        <position position="511"/>
    </location>
    <ligand>
        <name>ATP</name>
        <dbReference type="ChEBI" id="CHEBI:30616"/>
    </ligand>
</feature>
<feature type="binding site" evidence="17">
    <location>
        <position position="510"/>
    </location>
    <ligand>
        <name>Mg(2+)</name>
        <dbReference type="ChEBI" id="CHEBI:18420"/>
    </ligand>
</feature>
<comment type="catalytic activity">
    <reaction evidence="13 18">
        <text>ATP + H2O + phospholipidSide 1 = ADP + phosphate + phospholipidSide 2.</text>
        <dbReference type="EC" id="7.6.2.1"/>
    </reaction>
</comment>
<evidence type="ECO:0000256" key="13">
    <source>
        <dbReference type="ARBA" id="ARBA00034036"/>
    </source>
</evidence>
<dbReference type="GO" id="GO:0016887">
    <property type="term" value="F:ATP hydrolysis activity"/>
    <property type="evidence" value="ECO:0007669"/>
    <property type="project" value="InterPro"/>
</dbReference>
<evidence type="ECO:0000256" key="7">
    <source>
        <dbReference type="ARBA" id="ARBA00022741"/>
    </source>
</evidence>
<sequence>MHESSDKKNKVADKNKLFKKSMNTIECDDQEDANSNIIYINCSPKSNHSQTSRNNSIFKSNKVYTSKYTFWSFLPKNLYEQFRSVANFYFLSLVILQAFRPFAIVSVGLTAAPIILIVGVTGVKDAVEDWRRHNADRSVNKATTYLLHNWKNQNFTDIEAEKNIKFRIKDVLKVFKKLLLFRRWSNNQLEEEQKVNPDFIYGFDEQLNQIGGQKLNENEKLRPVWKKGAWEEAKVGDFVLIRNNDPIPADVIIVSSSEPEAVCYVETKNLDGETNLKVHRGIQEFNYLTTPEDCTKMVCTIETEKPTVHMYAFNGNVTFENNGKKSTVPISINGILLRGCILRNTKWCIGIIATTGSNTKLMMNSGITPSKRSKIERQMNPQVLLNFLILFAMCTICGVLGAIYQGAFNFSNVIFALNCNKYEEQANIATCSDTGRPEIIAILTFFSCMIIFQNIIPIAIYISVDVAKTFQSYMIFLDEDMFCKESNTPALPRSWNLCDDLGQIEYVFSDKTGTLTSNVMLFQKCSINGVMYGHTAAPAVQPPVSTRTSSPAKKTPVTKNIPTRDESEREMREIMNNAFDTKYITKEKLAFVDVEMHQTLAQGIKILNKHSIRNNVNFDQAAAIIEFFTLLAVCHTVLMENPDPNSPHAIQYKAQSPDEAALVAAAKDNGFTFLKRVNDEVHVDIMGSVKTFRVLNILEFNSDRKRMSIIVRKENEEDVILLCKGADSVIYERLKQQSDESLWETTTSHLEAFANDGLRTLCLSKKIIPKEVYEPWAKEYLAAQNSVVDRDFHVDRVANMIESDLTLMGATAIEDKLQDGVPECISTLSKAGIKLWVLTGDKMETAINIGFACNLLQNHFLLIIIKSTTSEEETMKQLKESLSKFWTPEGAPTRRESFALVIDGDSLKFALENPCKPFLLELSCRCKAVICCRVSPLQKARVVSLVKRGLSAMCLAIGDGANDVSMIQEADVGVGISGKEGLQAVMASDYAISQFRFLSRLLLVHGKWSYMRIAEMVLNYFYKNVVWLFVLFWYQFHSGFTGDVLTDFTYGMFYNTLFTLLPNMVVGMFDQDVNDQISLQVPELYRKGLQQNLYTMERFWLYIFDGIFQSIVCYYFNVYLQGDGGVDSLGYDNDKNSIGTYLGFFYFIPTDTDIIQEIQKYYYKKGDIVSVDIESETLTSTNGDEDAMSPTVANSLLVLEHDRRRVMSEPVLKSATVKNVGKEVEEKEMVKKEDIKVCAQKTSLHVNIPSRHITEFPTIIQPIQRACSDTELSNSSKRKVSQETGPLRDSLTSLSEKRTPAEMAFSQILYPKPSPVVQTDIVINVNDTVGPKPLRGRIFSNPQKHNSIQEMIKPLTVLGKKTEDFFKSTLPKRLKIPVKSSNGRSMVFMGTHLEVPNTGFCFSHDGGMENLITPSRASINPRNSLNLRPSLATPLLTIKKRASDLKNEFLIPEVVEETSRQKEFQQEKKNDSSEEQEEKKE</sequence>
<dbReference type="Gene3D" id="3.40.50.1000">
    <property type="entry name" value="HAD superfamily/HAD-like"/>
    <property type="match status" value="2"/>
</dbReference>
<evidence type="ECO:0000256" key="5">
    <source>
        <dbReference type="ARBA" id="ARBA00022692"/>
    </source>
</evidence>
<feature type="transmembrane region" description="Helical" evidence="18">
    <location>
        <begin position="383"/>
        <end position="404"/>
    </location>
</feature>
<evidence type="ECO:0000256" key="17">
    <source>
        <dbReference type="PIRSR" id="PIRSR606539-3"/>
    </source>
</evidence>
<feature type="binding site" evidence="16">
    <location>
        <position position="939"/>
    </location>
    <ligand>
        <name>ATP</name>
        <dbReference type="ChEBI" id="CHEBI:30616"/>
    </ligand>
</feature>
<name>A0AAD5U9S2_9FUNG</name>
<evidence type="ECO:0000256" key="9">
    <source>
        <dbReference type="ARBA" id="ARBA00022842"/>
    </source>
</evidence>
<dbReference type="InterPro" id="IPR001757">
    <property type="entry name" value="P_typ_ATPase"/>
</dbReference>
<feature type="binding site" evidence="16">
    <location>
        <position position="512"/>
    </location>
    <ligand>
        <name>ATP</name>
        <dbReference type="ChEBI" id="CHEBI:30616"/>
    </ligand>
</feature>
<evidence type="ECO:0000256" key="18">
    <source>
        <dbReference type="RuleBase" id="RU362033"/>
    </source>
</evidence>
<dbReference type="NCBIfam" id="TIGR01494">
    <property type="entry name" value="ATPase_P-type"/>
    <property type="match status" value="1"/>
</dbReference>
<dbReference type="PANTHER" id="PTHR24092">
    <property type="entry name" value="PROBABLE PHOSPHOLIPID-TRANSPORTING ATPASE"/>
    <property type="match status" value="1"/>
</dbReference>
<feature type="binding site" evidence="17">
    <location>
        <position position="512"/>
    </location>
    <ligand>
        <name>Mg(2+)</name>
        <dbReference type="ChEBI" id="CHEBI:18420"/>
    </ligand>
</feature>
<dbReference type="Proteomes" id="UP001211065">
    <property type="component" value="Unassembled WGS sequence"/>
</dbReference>
<feature type="transmembrane region" description="Helical" evidence="18">
    <location>
        <begin position="105"/>
        <end position="123"/>
    </location>
</feature>
<feature type="transmembrane region" description="Helical" evidence="18">
    <location>
        <begin position="1099"/>
        <end position="1120"/>
    </location>
</feature>
<dbReference type="FunFam" id="3.40.50.1000:FF:000153">
    <property type="entry name" value="Phospholipid-transporting ATPase"/>
    <property type="match status" value="1"/>
</dbReference>
<feature type="binding site" evidence="16">
    <location>
        <position position="839"/>
    </location>
    <ligand>
        <name>ATP</name>
        <dbReference type="ChEBI" id="CHEBI:30616"/>
    </ligand>
</feature>
<dbReference type="Pfam" id="PF16212">
    <property type="entry name" value="PhoLip_ATPase_C"/>
    <property type="match status" value="1"/>
</dbReference>
<evidence type="ECO:0000256" key="11">
    <source>
        <dbReference type="ARBA" id="ARBA00022989"/>
    </source>
</evidence>
<keyword evidence="3" id="KW-0813">Transport</keyword>
<keyword evidence="11 18" id="KW-1133">Transmembrane helix</keyword>
<keyword evidence="9 17" id="KW-0460">Magnesium</keyword>
<dbReference type="SUPFAM" id="SSF81665">
    <property type="entry name" value="Calcium ATPase, transmembrane domain M"/>
    <property type="match status" value="1"/>
</dbReference>
<evidence type="ECO:0000259" key="20">
    <source>
        <dbReference type="Pfam" id="PF16209"/>
    </source>
</evidence>
<feature type="region of interest" description="Disordered" evidence="19">
    <location>
        <begin position="1270"/>
        <end position="1295"/>
    </location>
</feature>
<reference evidence="22" key="1">
    <citation type="submission" date="2020-05" db="EMBL/GenBank/DDBJ databases">
        <title>Phylogenomic resolution of chytrid fungi.</title>
        <authorList>
            <person name="Stajich J.E."/>
            <person name="Amses K."/>
            <person name="Simmons R."/>
            <person name="Seto K."/>
            <person name="Myers J."/>
            <person name="Bonds A."/>
            <person name="Quandt C.A."/>
            <person name="Barry K."/>
            <person name="Liu P."/>
            <person name="Grigoriev I."/>
            <person name="Longcore J.E."/>
            <person name="James T.Y."/>
        </authorList>
    </citation>
    <scope>NUCLEOTIDE SEQUENCE</scope>
    <source>
        <strain evidence="22">JEL0476</strain>
    </source>
</reference>
<evidence type="ECO:0000256" key="12">
    <source>
        <dbReference type="ARBA" id="ARBA00023136"/>
    </source>
</evidence>
<feature type="region of interest" description="Disordered" evidence="19">
    <location>
        <begin position="541"/>
        <end position="565"/>
    </location>
</feature>
<dbReference type="FunFam" id="3.40.1110.10:FF:000087">
    <property type="entry name" value="Phospholipid-transporting ATPase"/>
    <property type="match status" value="1"/>
</dbReference>
<dbReference type="CDD" id="cd02073">
    <property type="entry name" value="P-type_ATPase_APLT_Dnf-like"/>
    <property type="match status" value="1"/>
</dbReference>
<dbReference type="GO" id="GO:0005886">
    <property type="term" value="C:plasma membrane"/>
    <property type="evidence" value="ECO:0007669"/>
    <property type="project" value="TreeGrafter"/>
</dbReference>
<dbReference type="SUPFAM" id="SSF81660">
    <property type="entry name" value="Metal cation-transporting ATPase, ATP-binding domain N"/>
    <property type="match status" value="1"/>
</dbReference>
<dbReference type="GO" id="GO:0140326">
    <property type="term" value="F:ATPase-coupled intramembrane lipid transporter activity"/>
    <property type="evidence" value="ECO:0007669"/>
    <property type="project" value="UniProtKB-EC"/>
</dbReference>
<dbReference type="SFLD" id="SFLDG00002">
    <property type="entry name" value="C1.7:_P-type_atpase_like"/>
    <property type="match status" value="1"/>
</dbReference>
<evidence type="ECO:0000256" key="19">
    <source>
        <dbReference type="SAM" id="MobiDB-lite"/>
    </source>
</evidence>
<feature type="binding site" evidence="16">
    <location>
        <position position="759"/>
    </location>
    <ligand>
        <name>ATP</name>
        <dbReference type="ChEBI" id="CHEBI:30616"/>
    </ligand>
</feature>
<dbReference type="GO" id="GO:0000287">
    <property type="term" value="F:magnesium ion binding"/>
    <property type="evidence" value="ECO:0007669"/>
    <property type="project" value="UniProtKB-UniRule"/>
</dbReference>
<organism evidence="22 23">
    <name type="scientific">Clydaea vesicula</name>
    <dbReference type="NCBI Taxonomy" id="447962"/>
    <lineage>
        <taxon>Eukaryota</taxon>
        <taxon>Fungi</taxon>
        <taxon>Fungi incertae sedis</taxon>
        <taxon>Chytridiomycota</taxon>
        <taxon>Chytridiomycota incertae sedis</taxon>
        <taxon>Chytridiomycetes</taxon>
        <taxon>Lobulomycetales</taxon>
        <taxon>Lobulomycetaceae</taxon>
        <taxon>Clydaea</taxon>
    </lineage>
</organism>
<dbReference type="Gene3D" id="3.40.1110.10">
    <property type="entry name" value="Calcium-transporting ATPase, cytoplasmic domain N"/>
    <property type="match status" value="2"/>
</dbReference>
<evidence type="ECO:0000256" key="14">
    <source>
        <dbReference type="ARBA" id="ARBA00049128"/>
    </source>
</evidence>
<dbReference type="PROSITE" id="PS00154">
    <property type="entry name" value="ATPASE_E1_E2"/>
    <property type="match status" value="1"/>
</dbReference>
<dbReference type="InterPro" id="IPR036412">
    <property type="entry name" value="HAD-like_sf"/>
</dbReference>
<comment type="cofactor">
    <cofactor evidence="17">
        <name>Mg(2+)</name>
        <dbReference type="ChEBI" id="CHEBI:18420"/>
    </cofactor>
</comment>
<dbReference type="InterPro" id="IPR023299">
    <property type="entry name" value="ATPase_P-typ_cyto_dom_N"/>
</dbReference>
<keyword evidence="7 16" id="KW-0547">Nucleotide-binding</keyword>
<feature type="binding site" evidence="17">
    <location>
        <position position="963"/>
    </location>
    <ligand>
        <name>Mg(2+)</name>
        <dbReference type="ChEBI" id="CHEBI:18420"/>
    </ligand>
</feature>
<protein>
    <recommendedName>
        <fullName evidence="18">Phospholipid-transporting ATPase</fullName>
        <ecNumber evidence="18">7.6.2.1</ecNumber>
    </recommendedName>
</protein>
<evidence type="ECO:0000313" key="23">
    <source>
        <dbReference type="Proteomes" id="UP001211065"/>
    </source>
</evidence>
<evidence type="ECO:0000256" key="16">
    <source>
        <dbReference type="PIRSR" id="PIRSR606539-2"/>
    </source>
</evidence>
<dbReference type="GO" id="GO:0005524">
    <property type="term" value="F:ATP binding"/>
    <property type="evidence" value="ECO:0007669"/>
    <property type="project" value="UniProtKB-UniRule"/>
</dbReference>
<feature type="binding site" evidence="16">
    <location>
        <position position="659"/>
    </location>
    <ligand>
        <name>ATP</name>
        <dbReference type="ChEBI" id="CHEBI:30616"/>
    </ligand>
</feature>
<gene>
    <name evidence="22" type="ORF">HK099_006859</name>
</gene>
<dbReference type="InterPro" id="IPR008250">
    <property type="entry name" value="ATPase_P-typ_transduc_dom_A_sf"/>
</dbReference>
<evidence type="ECO:0000313" key="22">
    <source>
        <dbReference type="EMBL" id="KAJ3225401.1"/>
    </source>
</evidence>
<feature type="binding site" evidence="16">
    <location>
        <position position="841"/>
    </location>
    <ligand>
        <name>ATP</name>
        <dbReference type="ChEBI" id="CHEBI:30616"/>
    </ligand>
</feature>
<evidence type="ECO:0000256" key="8">
    <source>
        <dbReference type="ARBA" id="ARBA00022840"/>
    </source>
</evidence>
<comment type="similarity">
    <text evidence="2 18">Belongs to the cation transport ATPase (P-type) (TC 3.A.3) family. Type IV subfamily.</text>
</comment>
<dbReference type="EMBL" id="JADGJW010000062">
    <property type="protein sequence ID" value="KAJ3225401.1"/>
    <property type="molecule type" value="Genomic_DNA"/>
</dbReference>
<feature type="transmembrane region" description="Helical" evidence="18">
    <location>
        <begin position="1017"/>
        <end position="1036"/>
    </location>
</feature>
<feature type="binding site" evidence="16">
    <location>
        <position position="724"/>
    </location>
    <ligand>
        <name>ATP</name>
        <dbReference type="ChEBI" id="CHEBI:30616"/>
    </ligand>
</feature>
<evidence type="ECO:0000256" key="2">
    <source>
        <dbReference type="ARBA" id="ARBA00008109"/>
    </source>
</evidence>
<feature type="transmembrane region" description="Helical" evidence="18">
    <location>
        <begin position="439"/>
        <end position="464"/>
    </location>
</feature>
<evidence type="ECO:0000256" key="10">
    <source>
        <dbReference type="ARBA" id="ARBA00022967"/>
    </source>
</evidence>
<dbReference type="SFLD" id="SFLDS00003">
    <property type="entry name" value="Haloacid_Dehalogenase"/>
    <property type="match status" value="1"/>
</dbReference>
<dbReference type="InterPro" id="IPR044492">
    <property type="entry name" value="P_typ_ATPase_HD_dom"/>
</dbReference>
<dbReference type="InterPro" id="IPR018303">
    <property type="entry name" value="ATPase_P-typ_P_site"/>
</dbReference>
<accession>A0AAD5U9S2</accession>
<keyword evidence="23" id="KW-1185">Reference proteome</keyword>
<dbReference type="GO" id="GO:0012505">
    <property type="term" value="C:endomembrane system"/>
    <property type="evidence" value="ECO:0007669"/>
    <property type="project" value="UniProtKB-SubCell"/>
</dbReference>
<evidence type="ECO:0000256" key="3">
    <source>
        <dbReference type="ARBA" id="ARBA00022448"/>
    </source>
</evidence>
<dbReference type="InterPro" id="IPR032630">
    <property type="entry name" value="P_typ_ATPase_c"/>
</dbReference>
<feature type="domain" description="P-type ATPase C-terminal" evidence="21">
    <location>
        <begin position="985"/>
        <end position="1155"/>
    </location>
</feature>
<comment type="subcellular location">
    <subcellularLocation>
        <location evidence="1">Endomembrane system</location>
        <topology evidence="1">Multi-pass membrane protein</topology>
    </subcellularLocation>
    <subcellularLocation>
        <location evidence="18">Membrane</location>
        <topology evidence="18">Multi-pass membrane protein</topology>
    </subcellularLocation>
</comment>
<comment type="caution">
    <text evidence="22">The sequence shown here is derived from an EMBL/GenBank/DDBJ whole genome shotgun (WGS) entry which is preliminary data.</text>
</comment>
<feature type="binding site" evidence="17">
    <location>
        <position position="959"/>
    </location>
    <ligand>
        <name>Mg(2+)</name>
        <dbReference type="ChEBI" id="CHEBI:18420"/>
    </ligand>
</feature>
<evidence type="ECO:0000256" key="15">
    <source>
        <dbReference type="PIRSR" id="PIRSR606539-1"/>
    </source>
</evidence>
<feature type="binding site" evidence="16">
    <location>
        <position position="963"/>
    </location>
    <ligand>
        <name>ATP</name>
        <dbReference type="ChEBI" id="CHEBI:30616"/>
    </ligand>
</feature>
<feature type="transmembrane region" description="Helical" evidence="18">
    <location>
        <begin position="1048"/>
        <end position="1069"/>
    </location>
</feature>
<dbReference type="SUPFAM" id="SSF81653">
    <property type="entry name" value="Calcium ATPase, transduction domain A"/>
    <property type="match status" value="1"/>
</dbReference>